<feature type="domain" description="VWFA" evidence="2">
    <location>
        <begin position="32"/>
        <end position="233"/>
    </location>
</feature>
<keyword evidence="1" id="KW-0732">Signal</keyword>
<feature type="chain" id="PRO_5002714486" description="VWFA domain-containing protein" evidence="1">
    <location>
        <begin position="20"/>
        <end position="245"/>
    </location>
</feature>
<evidence type="ECO:0000256" key="1">
    <source>
        <dbReference type="SAM" id="SignalP"/>
    </source>
</evidence>
<dbReference type="EMBL" id="DS469515">
    <property type="protein sequence ID" value="EDO48164.1"/>
    <property type="molecule type" value="Genomic_DNA"/>
</dbReference>
<dbReference type="OrthoDB" id="10256829at2759"/>
<dbReference type="eggNOG" id="KOG1217">
    <property type="taxonomic scope" value="Eukaryota"/>
</dbReference>
<dbReference type="InterPro" id="IPR050525">
    <property type="entry name" value="ECM_Assembly_Org"/>
</dbReference>
<dbReference type="HOGENOM" id="CLU_1268272_0_0_1"/>
<dbReference type="AlphaFoldDB" id="A7RJX9"/>
<dbReference type="PANTHER" id="PTHR24020">
    <property type="entry name" value="COLLAGEN ALPHA"/>
    <property type="match status" value="1"/>
</dbReference>
<dbReference type="CDD" id="cd01450">
    <property type="entry name" value="vWFA_subfamily_ECM"/>
    <property type="match status" value="1"/>
</dbReference>
<dbReference type="STRING" id="45351.A7RJX9"/>
<dbReference type="Gene3D" id="3.40.50.410">
    <property type="entry name" value="von Willebrand factor, type A domain"/>
    <property type="match status" value="1"/>
</dbReference>
<dbReference type="PROSITE" id="PS50234">
    <property type="entry name" value="VWFA"/>
    <property type="match status" value="1"/>
</dbReference>
<dbReference type="PhylomeDB" id="A7RJX9"/>
<name>A7RJX9_NEMVE</name>
<gene>
    <name evidence="3" type="ORF">NEMVEDRAFT_v1g198216</name>
</gene>
<dbReference type="OMA" id="MEYRAGI"/>
<evidence type="ECO:0000259" key="2">
    <source>
        <dbReference type="PROSITE" id="PS50234"/>
    </source>
</evidence>
<evidence type="ECO:0000313" key="3">
    <source>
        <dbReference type="EMBL" id="EDO48164.1"/>
    </source>
</evidence>
<dbReference type="KEGG" id="nve:5520290"/>
<keyword evidence="4" id="KW-1185">Reference proteome</keyword>
<dbReference type="Proteomes" id="UP000001593">
    <property type="component" value="Unassembled WGS sequence"/>
</dbReference>
<dbReference type="InterPro" id="IPR036465">
    <property type="entry name" value="vWFA_dom_sf"/>
</dbReference>
<dbReference type="InParanoid" id="A7RJX9"/>
<dbReference type="InterPro" id="IPR002035">
    <property type="entry name" value="VWF_A"/>
</dbReference>
<accession>A7RJX9</accession>
<reference evidence="3 4" key="1">
    <citation type="journal article" date="2007" name="Science">
        <title>Sea anemone genome reveals ancestral eumetazoan gene repertoire and genomic organization.</title>
        <authorList>
            <person name="Putnam N.H."/>
            <person name="Srivastava M."/>
            <person name="Hellsten U."/>
            <person name="Dirks B."/>
            <person name="Chapman J."/>
            <person name="Salamov A."/>
            <person name="Terry A."/>
            <person name="Shapiro H."/>
            <person name="Lindquist E."/>
            <person name="Kapitonov V.V."/>
            <person name="Jurka J."/>
            <person name="Genikhovich G."/>
            <person name="Grigoriev I.V."/>
            <person name="Lucas S.M."/>
            <person name="Steele R.E."/>
            <person name="Finnerty J.R."/>
            <person name="Technau U."/>
            <person name="Martindale M.Q."/>
            <person name="Rokhsar D.S."/>
        </authorList>
    </citation>
    <scope>NUCLEOTIDE SEQUENCE [LARGE SCALE GENOMIC DNA]</scope>
    <source>
        <strain evidence="4">CH2 X CH6</strain>
    </source>
</reference>
<organism evidence="3 4">
    <name type="scientific">Nematostella vectensis</name>
    <name type="common">Starlet sea anemone</name>
    <dbReference type="NCBI Taxonomy" id="45351"/>
    <lineage>
        <taxon>Eukaryota</taxon>
        <taxon>Metazoa</taxon>
        <taxon>Cnidaria</taxon>
        <taxon>Anthozoa</taxon>
        <taxon>Hexacorallia</taxon>
        <taxon>Actiniaria</taxon>
        <taxon>Edwardsiidae</taxon>
        <taxon>Nematostella</taxon>
    </lineage>
</organism>
<proteinExistence type="predicted"/>
<sequence>MSILAVSILVLASIGHVHSTSIQRETCSKKIDLAIVLDASASVGERNYKLYKQFANKLISRFTLAPGKTRIAVSYFSAYYHQVTALNDVIPKAELRQKVLELPYEASFTKINLAIKTLAAEVFTTRNGARLSEPAPPKGTLEDDDDDDDILKRKPGAKLVTVFLTDSFSSSGLEAMEYRAGILREKGIEIFVVGVPGENYLGGMAVLASSPINKHSYVISQDAKANEIMMNKLVKRICKVSRSAV</sequence>
<dbReference type="SMART" id="SM00327">
    <property type="entry name" value="VWA"/>
    <property type="match status" value="1"/>
</dbReference>
<dbReference type="SUPFAM" id="SSF53300">
    <property type="entry name" value="vWA-like"/>
    <property type="match status" value="1"/>
</dbReference>
<feature type="signal peptide" evidence="1">
    <location>
        <begin position="1"/>
        <end position="19"/>
    </location>
</feature>
<evidence type="ECO:0000313" key="4">
    <source>
        <dbReference type="Proteomes" id="UP000001593"/>
    </source>
</evidence>
<dbReference type="Pfam" id="PF00092">
    <property type="entry name" value="VWA"/>
    <property type="match status" value="2"/>
</dbReference>
<protein>
    <recommendedName>
        <fullName evidence="2">VWFA domain-containing protein</fullName>
    </recommendedName>
</protein>